<evidence type="ECO:0000256" key="7">
    <source>
        <dbReference type="ARBA" id="ARBA00022898"/>
    </source>
</evidence>
<organism evidence="14">
    <name type="scientific">freshwater metagenome</name>
    <dbReference type="NCBI Taxonomy" id="449393"/>
    <lineage>
        <taxon>unclassified sequences</taxon>
        <taxon>metagenomes</taxon>
        <taxon>ecological metagenomes</taxon>
    </lineage>
</organism>
<evidence type="ECO:0000256" key="10">
    <source>
        <dbReference type="ARBA" id="ARBA00023098"/>
    </source>
</evidence>
<keyword evidence="11" id="KW-0472">Membrane</keyword>
<evidence type="ECO:0000256" key="9">
    <source>
        <dbReference type="ARBA" id="ARBA00022989"/>
    </source>
</evidence>
<keyword evidence="12" id="KW-0456">Lyase</keyword>
<dbReference type="PANTHER" id="PTHR42735">
    <property type="match status" value="1"/>
</dbReference>
<sequence length="428" mass="46424">MTSDRSQSSQKILASLPSVGWPKDKVFDALEDLRVDDIAWRDGRAFSLAYYAGAEAISVAEEAYRRFSGENALSTDAFPSLRKIQADVVAMAGKWLGATSESAGFMTSGGTESILMAVKAARDRLRAERGITSPNIVLPTSAHAAFDKACAYFEVESRRVDVKDNWRADVDAMRSRIDQNTVLVVASAPQYPQGVVDDVTGIAALAIEADINCHVDACMGGVTLAYLAQLGEFLPPWSLQVPGVSSISVDLHKFGYTSKGASVIMYASKYLRSFQGFVTDNWLGGLYASSGALGTKSGGSMASAWAVMHYLGDDGYMRLTRQAREATLKLADAINSSEHYVLRAQPETTLVCFGAKNPTALNVFAVADELWQRGWYIDRQTPPDSLHCTVNAIHNDKIELFVKDLELATSTVLENKKIGDRGSYGTIV</sequence>
<evidence type="ECO:0000256" key="4">
    <source>
        <dbReference type="ARBA" id="ARBA00004991"/>
    </source>
</evidence>
<dbReference type="Gene3D" id="3.90.1150.10">
    <property type="entry name" value="Aspartate Aminotransferase, domain 1"/>
    <property type="match status" value="1"/>
</dbReference>
<dbReference type="PANTHER" id="PTHR42735:SF6">
    <property type="entry name" value="SPHINGOSINE-1-PHOSPHATE LYASE 1"/>
    <property type="match status" value="1"/>
</dbReference>
<evidence type="ECO:0000313" key="14">
    <source>
        <dbReference type="EMBL" id="CAB4594033.1"/>
    </source>
</evidence>
<dbReference type="GO" id="GO:0008117">
    <property type="term" value="F:sphinganine-1-phosphate aldolase activity"/>
    <property type="evidence" value="ECO:0007669"/>
    <property type="project" value="TreeGrafter"/>
</dbReference>
<dbReference type="GO" id="GO:0030149">
    <property type="term" value="P:sphingolipid catabolic process"/>
    <property type="evidence" value="ECO:0007669"/>
    <property type="project" value="TreeGrafter"/>
</dbReference>
<evidence type="ECO:0000256" key="2">
    <source>
        <dbReference type="ARBA" id="ARBA00004389"/>
    </source>
</evidence>
<evidence type="ECO:0000256" key="5">
    <source>
        <dbReference type="ARBA" id="ARBA00022692"/>
    </source>
</evidence>
<dbReference type="SUPFAM" id="SSF53383">
    <property type="entry name" value="PLP-dependent transferases"/>
    <property type="match status" value="1"/>
</dbReference>
<dbReference type="InterPro" id="IPR015421">
    <property type="entry name" value="PyrdxlP-dep_Trfase_major"/>
</dbReference>
<dbReference type="Gene3D" id="6.10.140.2150">
    <property type="match status" value="1"/>
</dbReference>
<comment type="similarity">
    <text evidence="13">Belongs to the group II decarboxylase family. Sphingosine-1-phosphate lyase subfamily.</text>
</comment>
<dbReference type="InterPro" id="IPR015422">
    <property type="entry name" value="PyrdxlP-dep_Trfase_small"/>
</dbReference>
<evidence type="ECO:0000256" key="13">
    <source>
        <dbReference type="ARBA" id="ARBA00038302"/>
    </source>
</evidence>
<protein>
    <submittedName>
        <fullName evidence="14">Unannotated protein</fullName>
    </submittedName>
</protein>
<comment type="pathway">
    <text evidence="3">Lipid metabolism; sphingolipid metabolism.</text>
</comment>
<keyword evidence="10" id="KW-0443">Lipid metabolism</keyword>
<keyword evidence="5" id="KW-0812">Transmembrane</keyword>
<dbReference type="GO" id="GO:0005789">
    <property type="term" value="C:endoplasmic reticulum membrane"/>
    <property type="evidence" value="ECO:0007669"/>
    <property type="project" value="UniProtKB-SubCell"/>
</dbReference>
<evidence type="ECO:0000256" key="6">
    <source>
        <dbReference type="ARBA" id="ARBA00022824"/>
    </source>
</evidence>
<dbReference type="InterPro" id="IPR015424">
    <property type="entry name" value="PyrdxlP-dep_Trfase"/>
</dbReference>
<comment type="subcellular location">
    <subcellularLocation>
        <location evidence="2">Endoplasmic reticulum membrane</location>
        <topology evidence="2">Single-pass membrane protein</topology>
    </subcellularLocation>
</comment>
<keyword evidence="7" id="KW-0663">Pyridoxal phosphate</keyword>
<proteinExistence type="inferred from homology"/>
<evidence type="ECO:0000256" key="8">
    <source>
        <dbReference type="ARBA" id="ARBA00022919"/>
    </source>
</evidence>
<dbReference type="AlphaFoldDB" id="A0A6J6G450"/>
<keyword evidence="8" id="KW-0746">Sphingolipid metabolism</keyword>
<keyword evidence="6" id="KW-0256">Endoplasmic reticulum</keyword>
<name>A0A6J6G450_9ZZZZ</name>
<accession>A0A6J6G450</accession>
<evidence type="ECO:0000256" key="1">
    <source>
        <dbReference type="ARBA" id="ARBA00001933"/>
    </source>
</evidence>
<dbReference type="GO" id="GO:0019752">
    <property type="term" value="P:carboxylic acid metabolic process"/>
    <property type="evidence" value="ECO:0007669"/>
    <property type="project" value="InterPro"/>
</dbReference>
<dbReference type="EMBL" id="CAEZUN010000017">
    <property type="protein sequence ID" value="CAB4594033.1"/>
    <property type="molecule type" value="Genomic_DNA"/>
</dbReference>
<dbReference type="InterPro" id="IPR002129">
    <property type="entry name" value="PyrdxlP-dep_de-COase"/>
</dbReference>
<keyword evidence="9" id="KW-1133">Transmembrane helix</keyword>
<reference evidence="14" key="1">
    <citation type="submission" date="2020-05" db="EMBL/GenBank/DDBJ databases">
        <authorList>
            <person name="Chiriac C."/>
            <person name="Salcher M."/>
            <person name="Ghai R."/>
            <person name="Kavagutti S V."/>
        </authorList>
    </citation>
    <scope>NUCLEOTIDE SEQUENCE</scope>
</reference>
<comment type="pathway">
    <text evidence="4">Sphingolipid metabolism.</text>
</comment>
<dbReference type="GO" id="GO:0030170">
    <property type="term" value="F:pyridoxal phosphate binding"/>
    <property type="evidence" value="ECO:0007669"/>
    <property type="project" value="InterPro"/>
</dbReference>
<dbReference type="Gene3D" id="3.40.640.10">
    <property type="entry name" value="Type I PLP-dependent aspartate aminotransferase-like (Major domain)"/>
    <property type="match status" value="1"/>
</dbReference>
<dbReference type="Pfam" id="PF00282">
    <property type="entry name" value="Pyridoxal_deC"/>
    <property type="match status" value="1"/>
</dbReference>
<dbReference type="FunFam" id="3.40.640.10:FF:000020">
    <property type="entry name" value="sphingosine-1-phosphate lyase 1"/>
    <property type="match status" value="1"/>
</dbReference>
<evidence type="ECO:0000256" key="3">
    <source>
        <dbReference type="ARBA" id="ARBA00004760"/>
    </source>
</evidence>
<dbReference type="InterPro" id="IPR050477">
    <property type="entry name" value="GrpII_AminoAcid_Decarb"/>
</dbReference>
<evidence type="ECO:0000256" key="12">
    <source>
        <dbReference type="ARBA" id="ARBA00023239"/>
    </source>
</evidence>
<comment type="cofactor">
    <cofactor evidence="1">
        <name>pyridoxal 5'-phosphate</name>
        <dbReference type="ChEBI" id="CHEBI:597326"/>
    </cofactor>
</comment>
<gene>
    <name evidence="14" type="ORF">UFOPK1826_00223</name>
</gene>
<evidence type="ECO:0000256" key="11">
    <source>
        <dbReference type="ARBA" id="ARBA00023136"/>
    </source>
</evidence>